<evidence type="ECO:0000313" key="2">
    <source>
        <dbReference type="Proteomes" id="UP000536685"/>
    </source>
</evidence>
<reference evidence="1 2" key="1">
    <citation type="submission" date="2020-08" db="EMBL/GenBank/DDBJ databases">
        <title>Sequencing the genomes of 1000 actinobacteria strains.</title>
        <authorList>
            <person name="Klenk H.-P."/>
        </authorList>
    </citation>
    <scope>NUCLEOTIDE SEQUENCE [LARGE SCALE GENOMIC DNA]</scope>
    <source>
        <strain evidence="1 2">DSM 105784</strain>
    </source>
</reference>
<organism evidence="1 2">
    <name type="scientific">Conyzicola lurida</name>
    <dbReference type="NCBI Taxonomy" id="1172621"/>
    <lineage>
        <taxon>Bacteria</taxon>
        <taxon>Bacillati</taxon>
        <taxon>Actinomycetota</taxon>
        <taxon>Actinomycetes</taxon>
        <taxon>Micrococcales</taxon>
        <taxon>Microbacteriaceae</taxon>
        <taxon>Conyzicola</taxon>
    </lineage>
</organism>
<dbReference type="RefSeq" id="WP_184237825.1">
    <property type="nucleotide sequence ID" value="NZ_JACHMJ010000001.1"/>
</dbReference>
<dbReference type="EMBL" id="JACHMJ010000001">
    <property type="protein sequence ID" value="MBB5844048.1"/>
    <property type="molecule type" value="Genomic_DNA"/>
</dbReference>
<accession>A0A841AP00</accession>
<dbReference type="Proteomes" id="UP000536685">
    <property type="component" value="Unassembled WGS sequence"/>
</dbReference>
<dbReference type="Gene3D" id="3.20.20.210">
    <property type="match status" value="1"/>
</dbReference>
<dbReference type="InterPro" id="IPR038071">
    <property type="entry name" value="UROD/MetE-like_sf"/>
</dbReference>
<proteinExistence type="predicted"/>
<keyword evidence="2" id="KW-1185">Reference proteome</keyword>
<evidence type="ECO:0000313" key="1">
    <source>
        <dbReference type="EMBL" id="MBB5844048.1"/>
    </source>
</evidence>
<name>A0A841AP00_9MICO</name>
<dbReference type="AlphaFoldDB" id="A0A841AP00"/>
<sequence>MTTSTLLVGSVSQPDAESTFRLASEHLAGTAARIPDGEVGKRYYWIQFQNLLFESVPGLVRIGEPGFYIRDEFDTRPITLADGVDAESIVFPALGYADAAIESYATFVRLRSEGVIPAGVRFQVSLPTPAGVVGSFFELSVRAAIEPVYERAILREVDAILAAIPHDDLAIQWDTALEFGLLDRATIFGHPMTAWFGDTHEQILAGVLERGLRQAAAVPADVELGYHLCYGDVEESHFHQPTDAATLAEVAAGLLAGSPRAISWIHLPVPIERDDAAYFAPLETVEWGDTELFLGLVHHEDGVDGALRRAAAAAPFVPAFGVSTECGFARGPVERTVPLLDLHAEVAAAL</sequence>
<dbReference type="SUPFAM" id="SSF51726">
    <property type="entry name" value="UROD/MetE-like"/>
    <property type="match status" value="1"/>
</dbReference>
<protein>
    <recommendedName>
        <fullName evidence="3">5-methyltetrahydropteroyltriglutamate--homocysteine methyltransferase</fullName>
    </recommendedName>
</protein>
<gene>
    <name evidence="1" type="ORF">HD599_002371</name>
</gene>
<comment type="caution">
    <text evidence="1">The sequence shown here is derived from an EMBL/GenBank/DDBJ whole genome shotgun (WGS) entry which is preliminary data.</text>
</comment>
<evidence type="ECO:0008006" key="3">
    <source>
        <dbReference type="Google" id="ProtNLM"/>
    </source>
</evidence>